<dbReference type="eggNOG" id="COG1835">
    <property type="taxonomic scope" value="Bacteria"/>
</dbReference>
<evidence type="ECO:0000313" key="4">
    <source>
        <dbReference type="Proteomes" id="UP000024816"/>
    </source>
</evidence>
<feature type="transmembrane region" description="Helical" evidence="1">
    <location>
        <begin position="237"/>
        <end position="253"/>
    </location>
</feature>
<reference evidence="3 4" key="1">
    <citation type="journal article" date="2014" name="Antonie Van Leeuwenhoek">
        <title>Hyphomonas beringensis sp. nov. and Hyphomonas chukchiensis sp. nov., isolated from surface seawater of the Bering Sea and Chukchi Sea.</title>
        <authorList>
            <person name="Li C."/>
            <person name="Lai Q."/>
            <person name="Li G."/>
            <person name="Dong C."/>
            <person name="Wang J."/>
            <person name="Liao Y."/>
            <person name="Shao Z."/>
        </authorList>
    </citation>
    <scope>NUCLEOTIDE SEQUENCE [LARGE SCALE GENOMIC DNA]</scope>
    <source>
        <strain evidence="3 4">VP2</strain>
    </source>
</reference>
<feature type="transmembrane region" description="Helical" evidence="1">
    <location>
        <begin position="274"/>
        <end position="292"/>
    </location>
</feature>
<accession>A0A059FKH2</accession>
<dbReference type="InterPro" id="IPR002656">
    <property type="entry name" value="Acyl_transf_3_dom"/>
</dbReference>
<keyword evidence="3" id="KW-0808">Transferase</keyword>
<dbReference type="AlphaFoldDB" id="A0A059FKH2"/>
<dbReference type="PATRIC" id="fig|1280952.3.peg.114"/>
<protein>
    <submittedName>
        <fullName evidence="3">Acyltransferase 3</fullName>
    </submittedName>
</protein>
<dbReference type="STRING" id="1280952.HJA_00555"/>
<dbReference type="GO" id="GO:0000271">
    <property type="term" value="P:polysaccharide biosynthetic process"/>
    <property type="evidence" value="ECO:0007669"/>
    <property type="project" value="TreeGrafter"/>
</dbReference>
<feature type="domain" description="Acyltransferase 3" evidence="2">
    <location>
        <begin position="3"/>
        <end position="317"/>
    </location>
</feature>
<keyword evidence="1" id="KW-0472">Membrane</keyword>
<dbReference type="InterPro" id="IPR050879">
    <property type="entry name" value="Acyltransferase_3"/>
</dbReference>
<sequence length="360" mass="40047">MLHSINTIRTLSCISIAVFHITEFVNASSDTVTLPFTAAPGFHLFLLISGFILVYITNPNDQPVPFMMKRAVRILPLYWLMTAVAILMIAFKPWLLPKAELSMEHIVQSFLLLPYYDLRDRLHPILYVGWTLGYIMLFYLMFAISLMAKAKHQIPLTIAMTVGLIVAAQWFPTPAFREFYGDPILLEFASGCIIGLALRQPAVIAFIKRTPMWPFALIGAAGLCVAAWLHYDGWAKIATFAPPAALLVFAAAGQDIFRTPLNNAVFRLGGQISYGIYLIHPIILPVLAVMIFEHIDNGLLGAALIFATVLPLSIGLAYLSFRYFETPSNKWLRRVLGLTNTASRKPRSQSYAGSVRGKVA</sequence>
<keyword evidence="1" id="KW-1133">Transmembrane helix</keyword>
<dbReference type="RefSeq" id="WP_035576947.1">
    <property type="nucleotide sequence ID" value="NZ_ARYJ01000001.1"/>
</dbReference>
<name>A0A059FKH2_9PROT</name>
<dbReference type="PANTHER" id="PTHR23028:SF53">
    <property type="entry name" value="ACYL_TRANSF_3 DOMAIN-CONTAINING PROTEIN"/>
    <property type="match status" value="1"/>
</dbReference>
<gene>
    <name evidence="3" type="ORF">HJA_00555</name>
</gene>
<organism evidence="3 4">
    <name type="scientific">Hyphomonas jannaschiana VP2</name>
    <dbReference type="NCBI Taxonomy" id="1280952"/>
    <lineage>
        <taxon>Bacteria</taxon>
        <taxon>Pseudomonadati</taxon>
        <taxon>Pseudomonadota</taxon>
        <taxon>Alphaproteobacteria</taxon>
        <taxon>Hyphomonadales</taxon>
        <taxon>Hyphomonadaceae</taxon>
        <taxon>Hyphomonas</taxon>
    </lineage>
</organism>
<keyword evidence="1" id="KW-0812">Transmembrane</keyword>
<proteinExistence type="predicted"/>
<feature type="transmembrane region" description="Helical" evidence="1">
    <location>
        <begin position="154"/>
        <end position="172"/>
    </location>
</feature>
<keyword evidence="3" id="KW-0012">Acyltransferase</keyword>
<evidence type="ECO:0000256" key="1">
    <source>
        <dbReference type="SAM" id="Phobius"/>
    </source>
</evidence>
<evidence type="ECO:0000259" key="2">
    <source>
        <dbReference type="Pfam" id="PF01757"/>
    </source>
</evidence>
<dbReference type="GO" id="GO:0016747">
    <property type="term" value="F:acyltransferase activity, transferring groups other than amino-acyl groups"/>
    <property type="evidence" value="ECO:0007669"/>
    <property type="project" value="InterPro"/>
</dbReference>
<dbReference type="Proteomes" id="UP000024816">
    <property type="component" value="Unassembled WGS sequence"/>
</dbReference>
<dbReference type="GO" id="GO:0016020">
    <property type="term" value="C:membrane"/>
    <property type="evidence" value="ECO:0007669"/>
    <property type="project" value="TreeGrafter"/>
</dbReference>
<dbReference type="Pfam" id="PF01757">
    <property type="entry name" value="Acyl_transf_3"/>
    <property type="match status" value="1"/>
</dbReference>
<keyword evidence="4" id="KW-1185">Reference proteome</keyword>
<feature type="transmembrane region" description="Helical" evidence="1">
    <location>
        <begin position="298"/>
        <end position="324"/>
    </location>
</feature>
<evidence type="ECO:0000313" key="3">
    <source>
        <dbReference type="EMBL" id="KCZ90983.1"/>
    </source>
</evidence>
<dbReference type="PANTHER" id="PTHR23028">
    <property type="entry name" value="ACETYLTRANSFERASE"/>
    <property type="match status" value="1"/>
</dbReference>
<feature type="transmembrane region" description="Helical" evidence="1">
    <location>
        <begin position="77"/>
        <end position="95"/>
    </location>
</feature>
<feature type="transmembrane region" description="Helical" evidence="1">
    <location>
        <begin position="125"/>
        <end position="147"/>
    </location>
</feature>
<feature type="transmembrane region" description="Helical" evidence="1">
    <location>
        <begin position="213"/>
        <end position="231"/>
    </location>
</feature>
<feature type="transmembrane region" description="Helical" evidence="1">
    <location>
        <begin position="37"/>
        <end position="56"/>
    </location>
</feature>
<feature type="transmembrane region" description="Helical" evidence="1">
    <location>
        <begin position="184"/>
        <end position="206"/>
    </location>
</feature>
<comment type="caution">
    <text evidence="3">The sequence shown here is derived from an EMBL/GenBank/DDBJ whole genome shotgun (WGS) entry which is preliminary data.</text>
</comment>
<dbReference type="EMBL" id="ARYJ01000001">
    <property type="protein sequence ID" value="KCZ90983.1"/>
    <property type="molecule type" value="Genomic_DNA"/>
</dbReference>